<reference evidence="2" key="1">
    <citation type="submission" date="2021-05" db="EMBL/GenBank/DDBJ databases">
        <title>Genome of Sphingobium sp. strain.</title>
        <authorList>
            <person name="Fan R."/>
        </authorList>
    </citation>
    <scope>NUCLEOTIDE SEQUENCE</scope>
    <source>
        <strain evidence="2">H33</strain>
    </source>
</reference>
<evidence type="ECO:0000256" key="1">
    <source>
        <dbReference type="SAM" id="Coils"/>
    </source>
</evidence>
<name>A0A9X1DBI2_9SPHN</name>
<proteinExistence type="predicted"/>
<organism evidence="2 3">
    <name type="scientific">Sphingobium nicotianae</name>
    <dbReference type="NCBI Taxonomy" id="2782607"/>
    <lineage>
        <taxon>Bacteria</taxon>
        <taxon>Pseudomonadati</taxon>
        <taxon>Pseudomonadota</taxon>
        <taxon>Alphaproteobacteria</taxon>
        <taxon>Sphingomonadales</taxon>
        <taxon>Sphingomonadaceae</taxon>
        <taxon>Sphingobium</taxon>
    </lineage>
</organism>
<keyword evidence="1" id="KW-0175">Coiled coil</keyword>
<feature type="coiled-coil region" evidence="1">
    <location>
        <begin position="17"/>
        <end position="44"/>
    </location>
</feature>
<dbReference type="Proteomes" id="UP001138757">
    <property type="component" value="Unassembled WGS sequence"/>
</dbReference>
<gene>
    <name evidence="2" type="ORF">KK488_07850</name>
</gene>
<accession>A0A9X1DBI2</accession>
<evidence type="ECO:0000313" key="3">
    <source>
        <dbReference type="Proteomes" id="UP001138757"/>
    </source>
</evidence>
<dbReference type="AlphaFoldDB" id="A0A9X1DBI2"/>
<dbReference type="RefSeq" id="WP_214622594.1">
    <property type="nucleotide sequence ID" value="NZ_JAHGAW010000004.1"/>
</dbReference>
<evidence type="ECO:0000313" key="2">
    <source>
        <dbReference type="EMBL" id="MBT2186861.1"/>
    </source>
</evidence>
<keyword evidence="3" id="KW-1185">Reference proteome</keyword>
<sequence>MMQDMNLFAPTERPKETEEARIELEALQIEAKRVSRTIEQELLRVVRTGRFGFEDLGRIAMSIMSQIAQSAVRNGLDTILGGKPGGNGLGGIVATIFGSLGLPGRMTGGPVGPGQAYLVGERGPEIFLPTNSGQILPGAGA</sequence>
<protein>
    <recommendedName>
        <fullName evidence="4">Tail tape measure protein</fullName>
    </recommendedName>
</protein>
<evidence type="ECO:0008006" key="4">
    <source>
        <dbReference type="Google" id="ProtNLM"/>
    </source>
</evidence>
<dbReference type="EMBL" id="JAHGAW010000004">
    <property type="protein sequence ID" value="MBT2186861.1"/>
    <property type="molecule type" value="Genomic_DNA"/>
</dbReference>
<comment type="caution">
    <text evidence="2">The sequence shown here is derived from an EMBL/GenBank/DDBJ whole genome shotgun (WGS) entry which is preliminary data.</text>
</comment>